<evidence type="ECO:0000313" key="1">
    <source>
        <dbReference type="EMBL" id="KRY91794.1"/>
    </source>
</evidence>
<accession>A0A0V1G0Z4</accession>
<proteinExistence type="predicted"/>
<dbReference type="EMBL" id="JYDT01000011">
    <property type="protein sequence ID" value="KRY91794.1"/>
    <property type="molecule type" value="Genomic_DNA"/>
</dbReference>
<dbReference type="AlphaFoldDB" id="A0A0V1G0Z4"/>
<sequence>MNVGGKDQIAIVLRKGDPCVLAARILRAVRRHRRRFFGDVEPEERCHPEKDRCRLGKVPAAHEGTRSVRDVGTFFLNLQKTSRPTRPSPKDWHQSAIC</sequence>
<name>A0A0V1G0Z4_TRIPS</name>
<comment type="caution">
    <text evidence="1">The sequence shown here is derived from an EMBL/GenBank/DDBJ whole genome shotgun (WGS) entry which is preliminary data.</text>
</comment>
<protein>
    <submittedName>
        <fullName evidence="1">Uncharacterized protein</fullName>
    </submittedName>
</protein>
<keyword evidence="2" id="KW-1185">Reference proteome</keyword>
<evidence type="ECO:0000313" key="2">
    <source>
        <dbReference type="Proteomes" id="UP000054995"/>
    </source>
</evidence>
<gene>
    <name evidence="1" type="ORF">T4D_5212</name>
</gene>
<reference evidence="1 2" key="1">
    <citation type="submission" date="2015-01" db="EMBL/GenBank/DDBJ databases">
        <title>Evolution of Trichinella species and genotypes.</title>
        <authorList>
            <person name="Korhonen P.K."/>
            <person name="Edoardo P."/>
            <person name="Giuseppe L.R."/>
            <person name="Gasser R.B."/>
        </authorList>
    </citation>
    <scope>NUCLEOTIDE SEQUENCE [LARGE SCALE GENOMIC DNA]</scope>
    <source>
        <strain evidence="1">ISS470</strain>
    </source>
</reference>
<dbReference type="Proteomes" id="UP000054995">
    <property type="component" value="Unassembled WGS sequence"/>
</dbReference>
<organism evidence="1 2">
    <name type="scientific">Trichinella pseudospiralis</name>
    <name type="common">Parasitic roundworm</name>
    <dbReference type="NCBI Taxonomy" id="6337"/>
    <lineage>
        <taxon>Eukaryota</taxon>
        <taxon>Metazoa</taxon>
        <taxon>Ecdysozoa</taxon>
        <taxon>Nematoda</taxon>
        <taxon>Enoplea</taxon>
        <taxon>Dorylaimia</taxon>
        <taxon>Trichinellida</taxon>
        <taxon>Trichinellidae</taxon>
        <taxon>Trichinella</taxon>
    </lineage>
</organism>